<proteinExistence type="predicted"/>
<dbReference type="AlphaFoldDB" id="A0A0G4HQI8"/>
<feature type="non-terminal residue" evidence="2">
    <location>
        <position position="1"/>
    </location>
</feature>
<organism evidence="2">
    <name type="scientific">Chromera velia CCMP2878</name>
    <dbReference type="NCBI Taxonomy" id="1169474"/>
    <lineage>
        <taxon>Eukaryota</taxon>
        <taxon>Sar</taxon>
        <taxon>Alveolata</taxon>
        <taxon>Colpodellida</taxon>
        <taxon>Chromeraceae</taxon>
        <taxon>Chromera</taxon>
    </lineage>
</organism>
<feature type="region of interest" description="Disordered" evidence="1">
    <location>
        <begin position="208"/>
        <end position="231"/>
    </location>
</feature>
<feature type="compositionally biased region" description="Basic and acidic residues" evidence="1">
    <location>
        <begin position="284"/>
        <end position="321"/>
    </location>
</feature>
<evidence type="ECO:0000256" key="1">
    <source>
        <dbReference type="SAM" id="MobiDB-lite"/>
    </source>
</evidence>
<feature type="region of interest" description="Disordered" evidence="1">
    <location>
        <begin position="262"/>
        <end position="321"/>
    </location>
</feature>
<gene>
    <name evidence="2" type="ORF">Cvel_7934</name>
</gene>
<dbReference type="EMBL" id="CDMZ01003477">
    <property type="protein sequence ID" value="CEM46516.1"/>
    <property type="molecule type" value="Genomic_DNA"/>
</dbReference>
<evidence type="ECO:0000313" key="2">
    <source>
        <dbReference type="EMBL" id="CEM46516.1"/>
    </source>
</evidence>
<sequence>VVYKDVPVEVPIYREVPRAVPIPLKQVDQPVVKHVSVRRKVPVAANQIKHVENPIPVAVIQQSVAVDVAQPAAIAVQHEVTSHAVPTAANGYGDAVQVSAQRCCNLSQSIDPLVGCHKSTSRSMAENIGVKHTLKYNNVAERRENICESKICHPFPAPPLQSDPSDDGRMEPPILNKAKYQHHYAYHHYLESMAKEKKQPTKPVRPLLKQARPQQEKCEVHASAQENPSGDMAALGAVTSPTKLYRNTVFSVMATGGEAECAGNATDRRSDLKASLDPTQGGMDTRKKQENGNEKKETTAESGGGKEKEKNKGESVKKSDE</sequence>
<name>A0A0G4HQI8_9ALVE</name>
<accession>A0A0G4HQI8</accession>
<dbReference type="VEuPathDB" id="CryptoDB:Cvel_7934"/>
<protein>
    <submittedName>
        <fullName evidence="2">Uncharacterized protein</fullName>
    </submittedName>
</protein>
<reference evidence="2" key="1">
    <citation type="submission" date="2014-11" db="EMBL/GenBank/DDBJ databases">
        <authorList>
            <person name="Otto D Thomas"/>
            <person name="Naeem Raeece"/>
        </authorList>
    </citation>
    <scope>NUCLEOTIDE SEQUENCE</scope>
</reference>